<proteinExistence type="predicted"/>
<evidence type="ECO:0000313" key="1">
    <source>
        <dbReference type="Proteomes" id="UP000095282"/>
    </source>
</evidence>
<dbReference type="Proteomes" id="UP000095282">
    <property type="component" value="Unplaced"/>
</dbReference>
<sequence length="111" mass="13235">MLSKLFMKIEDYRLACEALWGCASLAIQERRLNVELPSSVERRRFAFALSRDIGRRFTVFEMCNFSFYTNDYNAHDLSVVFMDAKELIQLLREFQLSDEKRKELESDNFME</sequence>
<dbReference type="WBParaSite" id="Csp11.Scaffold582.g4632.t1">
    <property type="protein sequence ID" value="Csp11.Scaffold582.g4632.t1"/>
    <property type="gene ID" value="Csp11.Scaffold582.g4632"/>
</dbReference>
<accession>A0A1I7TCQ7</accession>
<dbReference type="AlphaFoldDB" id="A0A1I7TCQ7"/>
<evidence type="ECO:0000313" key="2">
    <source>
        <dbReference type="WBParaSite" id="Csp11.Scaffold582.g4632.t1"/>
    </source>
</evidence>
<keyword evidence="1" id="KW-1185">Reference proteome</keyword>
<organism evidence="1 2">
    <name type="scientific">Caenorhabditis tropicalis</name>
    <dbReference type="NCBI Taxonomy" id="1561998"/>
    <lineage>
        <taxon>Eukaryota</taxon>
        <taxon>Metazoa</taxon>
        <taxon>Ecdysozoa</taxon>
        <taxon>Nematoda</taxon>
        <taxon>Chromadorea</taxon>
        <taxon>Rhabditida</taxon>
        <taxon>Rhabditina</taxon>
        <taxon>Rhabditomorpha</taxon>
        <taxon>Rhabditoidea</taxon>
        <taxon>Rhabditidae</taxon>
        <taxon>Peloderinae</taxon>
        <taxon>Caenorhabditis</taxon>
    </lineage>
</organism>
<reference evidence="2" key="1">
    <citation type="submission" date="2016-11" db="UniProtKB">
        <authorList>
            <consortium name="WormBaseParasite"/>
        </authorList>
    </citation>
    <scope>IDENTIFICATION</scope>
</reference>
<name>A0A1I7TCQ7_9PELO</name>
<protein>
    <submittedName>
        <fullName evidence="2">Uncharacterized protein</fullName>
    </submittedName>
</protein>